<evidence type="ECO:0000256" key="1">
    <source>
        <dbReference type="ARBA" id="ARBA00023015"/>
    </source>
</evidence>
<name>A0A9D1PZS1_9FIRM</name>
<dbReference type="Gene3D" id="1.10.10.10">
    <property type="entry name" value="Winged helix-like DNA-binding domain superfamily/Winged helix DNA-binding domain"/>
    <property type="match status" value="1"/>
</dbReference>
<dbReference type="InterPro" id="IPR036388">
    <property type="entry name" value="WH-like_DNA-bd_sf"/>
</dbReference>
<reference evidence="5" key="1">
    <citation type="journal article" date="2021" name="PeerJ">
        <title>Extensive microbial diversity within the chicken gut microbiome revealed by metagenomics and culture.</title>
        <authorList>
            <person name="Gilroy R."/>
            <person name="Ravi A."/>
            <person name="Getino M."/>
            <person name="Pursley I."/>
            <person name="Horton D.L."/>
            <person name="Alikhan N.F."/>
            <person name="Baker D."/>
            <person name="Gharbi K."/>
            <person name="Hall N."/>
            <person name="Watson M."/>
            <person name="Adriaenssens E.M."/>
            <person name="Foster-Nyarko E."/>
            <person name="Jarju S."/>
            <person name="Secka A."/>
            <person name="Antonio M."/>
            <person name="Oren A."/>
            <person name="Chaudhuri R.R."/>
            <person name="La Ragione R."/>
            <person name="Hildebrand F."/>
            <person name="Pallen M.J."/>
        </authorList>
    </citation>
    <scope>NUCLEOTIDE SEQUENCE</scope>
    <source>
        <strain evidence="5">12435</strain>
    </source>
</reference>
<evidence type="ECO:0000313" key="5">
    <source>
        <dbReference type="EMBL" id="HIW02288.1"/>
    </source>
</evidence>
<evidence type="ECO:0000256" key="3">
    <source>
        <dbReference type="ARBA" id="ARBA00023163"/>
    </source>
</evidence>
<dbReference type="SMART" id="SM00347">
    <property type="entry name" value="HTH_MARR"/>
    <property type="match status" value="1"/>
</dbReference>
<dbReference type="SUPFAM" id="SSF46785">
    <property type="entry name" value="Winged helix' DNA-binding domain"/>
    <property type="match status" value="1"/>
</dbReference>
<dbReference type="InterPro" id="IPR000835">
    <property type="entry name" value="HTH_MarR-typ"/>
</dbReference>
<keyword evidence="1" id="KW-0805">Transcription regulation</keyword>
<evidence type="ECO:0000256" key="2">
    <source>
        <dbReference type="ARBA" id="ARBA00023125"/>
    </source>
</evidence>
<dbReference type="GO" id="GO:0003700">
    <property type="term" value="F:DNA-binding transcription factor activity"/>
    <property type="evidence" value="ECO:0007669"/>
    <property type="project" value="InterPro"/>
</dbReference>
<dbReference type="GO" id="GO:0003677">
    <property type="term" value="F:DNA binding"/>
    <property type="evidence" value="ECO:0007669"/>
    <property type="project" value="UniProtKB-KW"/>
</dbReference>
<comment type="caution">
    <text evidence="5">The sequence shown here is derived from an EMBL/GenBank/DDBJ whole genome shotgun (WGS) entry which is preliminary data.</text>
</comment>
<dbReference type="EMBL" id="DXHS01000054">
    <property type="protein sequence ID" value="HIW02288.1"/>
    <property type="molecule type" value="Genomic_DNA"/>
</dbReference>
<dbReference type="PANTHER" id="PTHR42756:SF1">
    <property type="entry name" value="TRANSCRIPTIONAL REPRESSOR OF EMRAB OPERON"/>
    <property type="match status" value="1"/>
</dbReference>
<evidence type="ECO:0000313" key="6">
    <source>
        <dbReference type="Proteomes" id="UP000823990"/>
    </source>
</evidence>
<dbReference type="InterPro" id="IPR036390">
    <property type="entry name" value="WH_DNA-bd_sf"/>
</dbReference>
<protein>
    <submittedName>
        <fullName evidence="5">Winged helix DNA-binding protein</fullName>
    </submittedName>
</protein>
<feature type="domain" description="HTH marR-type" evidence="4">
    <location>
        <begin position="32"/>
        <end position="132"/>
    </location>
</feature>
<dbReference type="Proteomes" id="UP000823990">
    <property type="component" value="Unassembled WGS sequence"/>
</dbReference>
<dbReference type="PANTHER" id="PTHR42756">
    <property type="entry name" value="TRANSCRIPTIONAL REGULATOR, MARR"/>
    <property type="match status" value="1"/>
</dbReference>
<reference evidence="5" key="2">
    <citation type="submission" date="2021-04" db="EMBL/GenBank/DDBJ databases">
        <authorList>
            <person name="Gilroy R."/>
        </authorList>
    </citation>
    <scope>NUCLEOTIDE SEQUENCE</scope>
    <source>
        <strain evidence="5">12435</strain>
    </source>
</reference>
<gene>
    <name evidence="5" type="ORF">H9892_03025</name>
</gene>
<evidence type="ECO:0000259" key="4">
    <source>
        <dbReference type="SMART" id="SM00347"/>
    </source>
</evidence>
<sequence length="158" mass="18576">MEKEELGSNIERDFEVIYNEFRLKLYKHIFGIIGEKTGSLSATEYFAAEVVYLLGSPTVTEFAEYLNISSPNAAYKVRSLIDKGYLVKTRTEDKRSYRLSVTEKFTRYYHKEDSYGAYITKLLEKRLTAEELAYVEKIFRRYIEQINMEKEKEGKDNA</sequence>
<keyword evidence="2 5" id="KW-0238">DNA-binding</keyword>
<keyword evidence="3" id="KW-0804">Transcription</keyword>
<dbReference type="Pfam" id="PF01047">
    <property type="entry name" value="MarR"/>
    <property type="match status" value="1"/>
</dbReference>
<dbReference type="AlphaFoldDB" id="A0A9D1PZS1"/>
<dbReference type="InterPro" id="IPR011991">
    <property type="entry name" value="ArsR-like_HTH"/>
</dbReference>
<proteinExistence type="predicted"/>
<accession>A0A9D1PZS1</accession>
<organism evidence="5 6">
    <name type="scientific">Candidatus Protoclostridium stercorigallinarum</name>
    <dbReference type="NCBI Taxonomy" id="2838741"/>
    <lineage>
        <taxon>Bacteria</taxon>
        <taxon>Bacillati</taxon>
        <taxon>Bacillota</taxon>
        <taxon>Clostridia</taxon>
        <taxon>Candidatus Protoclostridium</taxon>
    </lineage>
</organism>
<dbReference type="CDD" id="cd00090">
    <property type="entry name" value="HTH_ARSR"/>
    <property type="match status" value="1"/>
</dbReference>